<protein>
    <submittedName>
        <fullName evidence="2">Uncharacterized protein</fullName>
    </submittedName>
</protein>
<gene>
    <name evidence="2" type="ORF">M378DRAFT_174383</name>
    <name evidence="1" type="ORF">M378DRAFT_174386</name>
</gene>
<dbReference type="HOGENOM" id="CLU_3086759_0_0_1"/>
<evidence type="ECO:0000313" key="3">
    <source>
        <dbReference type="Proteomes" id="UP000054549"/>
    </source>
</evidence>
<proteinExistence type="predicted"/>
<reference evidence="2 3" key="1">
    <citation type="submission" date="2014-04" db="EMBL/GenBank/DDBJ databases">
        <title>Evolutionary Origins and Diversification of the Mycorrhizal Mutualists.</title>
        <authorList>
            <consortium name="DOE Joint Genome Institute"/>
            <consortium name="Mycorrhizal Genomics Consortium"/>
            <person name="Kohler A."/>
            <person name="Kuo A."/>
            <person name="Nagy L.G."/>
            <person name="Floudas D."/>
            <person name="Copeland A."/>
            <person name="Barry K.W."/>
            <person name="Cichocki N."/>
            <person name="Veneault-Fourrey C."/>
            <person name="LaButti K."/>
            <person name="Lindquist E.A."/>
            <person name="Lipzen A."/>
            <person name="Lundell T."/>
            <person name="Morin E."/>
            <person name="Murat C."/>
            <person name="Riley R."/>
            <person name="Ohm R."/>
            <person name="Sun H."/>
            <person name="Tunlid A."/>
            <person name="Henrissat B."/>
            <person name="Grigoriev I.V."/>
            <person name="Hibbett D.S."/>
            <person name="Martin F."/>
        </authorList>
    </citation>
    <scope>NUCLEOTIDE SEQUENCE [LARGE SCALE GENOMIC DNA]</scope>
    <source>
        <strain evidence="2 3">Koide BX008</strain>
    </source>
</reference>
<dbReference type="EMBL" id="KN818880">
    <property type="protein sequence ID" value="KIL54209.1"/>
    <property type="molecule type" value="Genomic_DNA"/>
</dbReference>
<evidence type="ECO:0000313" key="2">
    <source>
        <dbReference type="EMBL" id="KIL54212.1"/>
    </source>
</evidence>
<evidence type="ECO:0000313" key="1">
    <source>
        <dbReference type="EMBL" id="KIL54209.1"/>
    </source>
</evidence>
<accession>A0A0C2VZD3</accession>
<sequence length="52" mass="5895">MYIALHRYPLGHSAPFLMISIPSEFHLVEAYYRNVNEINAAASTSITSHNFV</sequence>
<dbReference type="Proteomes" id="UP000054549">
    <property type="component" value="Unassembled WGS sequence"/>
</dbReference>
<dbReference type="EMBL" id="KN818879">
    <property type="protein sequence ID" value="KIL54212.1"/>
    <property type="molecule type" value="Genomic_DNA"/>
</dbReference>
<name>A0A0C2VZD3_AMAMK</name>
<dbReference type="AlphaFoldDB" id="A0A0C2VZD3"/>
<keyword evidence="3" id="KW-1185">Reference proteome</keyword>
<organism evidence="2 3">
    <name type="scientific">Amanita muscaria (strain Koide BX008)</name>
    <dbReference type="NCBI Taxonomy" id="946122"/>
    <lineage>
        <taxon>Eukaryota</taxon>
        <taxon>Fungi</taxon>
        <taxon>Dikarya</taxon>
        <taxon>Basidiomycota</taxon>
        <taxon>Agaricomycotina</taxon>
        <taxon>Agaricomycetes</taxon>
        <taxon>Agaricomycetidae</taxon>
        <taxon>Agaricales</taxon>
        <taxon>Pluteineae</taxon>
        <taxon>Amanitaceae</taxon>
        <taxon>Amanita</taxon>
    </lineage>
</organism>